<feature type="non-terminal residue" evidence="1">
    <location>
        <position position="1"/>
    </location>
</feature>
<evidence type="ECO:0000313" key="2">
    <source>
        <dbReference type="Proteomes" id="UP000054776"/>
    </source>
</evidence>
<name>A0A0V1ANR6_TRISP</name>
<proteinExistence type="predicted"/>
<dbReference type="OrthoDB" id="5920249at2759"/>
<dbReference type="EMBL" id="JYDH01000456">
    <property type="protein sequence ID" value="KRY26372.1"/>
    <property type="molecule type" value="Genomic_DNA"/>
</dbReference>
<sequence length="120" mass="13448">VTYRQQKAENIEDKDDSITHFQGLSRRHAVARTEKQRKQSFQVVSRWKAVYNETPVVFIQEEGKTRRSIPLNISEMFSITPGSISLISVCQTEPLHSSTAPSDPVGAACLGIHSLYSDSQ</sequence>
<dbReference type="AlphaFoldDB" id="A0A0V1ANR6"/>
<evidence type="ECO:0000313" key="1">
    <source>
        <dbReference type="EMBL" id="KRY26372.1"/>
    </source>
</evidence>
<accession>A0A0V1ANR6</accession>
<reference evidence="1 2" key="1">
    <citation type="submission" date="2015-01" db="EMBL/GenBank/DDBJ databases">
        <title>Evolution of Trichinella species and genotypes.</title>
        <authorList>
            <person name="Korhonen P.K."/>
            <person name="Edoardo P."/>
            <person name="Giuseppe L.R."/>
            <person name="Gasser R.B."/>
        </authorList>
    </citation>
    <scope>NUCLEOTIDE SEQUENCE [LARGE SCALE GENOMIC DNA]</scope>
    <source>
        <strain evidence="1">ISS3</strain>
    </source>
</reference>
<gene>
    <name evidence="1" type="ORF">T01_2307</name>
</gene>
<dbReference type="InParanoid" id="A0A0V1ANR6"/>
<organism evidence="1 2">
    <name type="scientific">Trichinella spiralis</name>
    <name type="common">Trichina worm</name>
    <dbReference type="NCBI Taxonomy" id="6334"/>
    <lineage>
        <taxon>Eukaryota</taxon>
        <taxon>Metazoa</taxon>
        <taxon>Ecdysozoa</taxon>
        <taxon>Nematoda</taxon>
        <taxon>Enoplea</taxon>
        <taxon>Dorylaimia</taxon>
        <taxon>Trichinellida</taxon>
        <taxon>Trichinellidae</taxon>
        <taxon>Trichinella</taxon>
    </lineage>
</organism>
<comment type="caution">
    <text evidence="1">The sequence shown here is derived from an EMBL/GenBank/DDBJ whole genome shotgun (WGS) entry which is preliminary data.</text>
</comment>
<keyword evidence="2" id="KW-1185">Reference proteome</keyword>
<feature type="non-terminal residue" evidence="1">
    <location>
        <position position="120"/>
    </location>
</feature>
<dbReference type="Proteomes" id="UP000054776">
    <property type="component" value="Unassembled WGS sequence"/>
</dbReference>
<protein>
    <submittedName>
        <fullName evidence="1">Uncharacterized protein</fullName>
    </submittedName>
</protein>